<keyword evidence="3 8" id="KW-0472">Membrane</keyword>
<evidence type="ECO:0000256" key="8">
    <source>
        <dbReference type="SAM" id="Phobius"/>
    </source>
</evidence>
<keyword evidence="2" id="KW-1003">Cell membrane</keyword>
<dbReference type="InterPro" id="IPR003660">
    <property type="entry name" value="HAMP_dom"/>
</dbReference>
<evidence type="ECO:0000313" key="12">
    <source>
        <dbReference type="Proteomes" id="UP000037854"/>
    </source>
</evidence>
<dbReference type="PRINTS" id="PR00260">
    <property type="entry name" value="CHEMTRNSDUCR"/>
</dbReference>
<dbReference type="SUPFAM" id="SSF58104">
    <property type="entry name" value="Methyl-accepting chemotaxis protein (MCP) signaling domain"/>
    <property type="match status" value="1"/>
</dbReference>
<evidence type="ECO:0000313" key="11">
    <source>
        <dbReference type="EMBL" id="KPH78207.1"/>
    </source>
</evidence>
<dbReference type="CDD" id="cd11386">
    <property type="entry name" value="MCP_signal"/>
    <property type="match status" value="1"/>
</dbReference>
<protein>
    <recommendedName>
        <fullName evidence="13">Chemotaxis protein</fullName>
    </recommendedName>
</protein>
<comment type="subcellular location">
    <subcellularLocation>
        <location evidence="1">Cell membrane</location>
    </subcellularLocation>
</comment>
<dbReference type="Pfam" id="PF00015">
    <property type="entry name" value="MCPsignal"/>
    <property type="match status" value="1"/>
</dbReference>
<dbReference type="Gene3D" id="1.10.287.950">
    <property type="entry name" value="Methyl-accepting chemotaxis protein"/>
    <property type="match status" value="1"/>
</dbReference>
<dbReference type="RefSeq" id="WP_060667671.1">
    <property type="nucleotide sequence ID" value="NZ_JANKBL010000016.1"/>
</dbReference>
<gene>
    <name evidence="11" type="ORF">AFL42_02105</name>
</gene>
<evidence type="ECO:0000256" key="5">
    <source>
        <dbReference type="ARBA" id="ARBA00029447"/>
    </source>
</evidence>
<evidence type="ECO:0000256" key="3">
    <source>
        <dbReference type="ARBA" id="ARBA00023136"/>
    </source>
</evidence>
<feature type="transmembrane region" description="Helical" evidence="8">
    <location>
        <begin position="191"/>
        <end position="217"/>
    </location>
</feature>
<dbReference type="SMART" id="SM00304">
    <property type="entry name" value="HAMP"/>
    <property type="match status" value="1"/>
</dbReference>
<dbReference type="Pfam" id="PF00672">
    <property type="entry name" value="HAMP"/>
    <property type="match status" value="1"/>
</dbReference>
<evidence type="ECO:0000259" key="10">
    <source>
        <dbReference type="PROSITE" id="PS50885"/>
    </source>
</evidence>
<dbReference type="SMART" id="SM00283">
    <property type="entry name" value="MA"/>
    <property type="match status" value="1"/>
</dbReference>
<reference evidence="11 12" key="1">
    <citation type="submission" date="2015-07" db="EMBL/GenBank/DDBJ databases">
        <title>High-quality draft genome sequence of Oceanobacillus caeni HM6, a bacillus isolated from a human feces.</title>
        <authorList>
            <person name="Kumar J."/>
            <person name="Verma M.K."/>
            <person name="Pandey R."/>
            <person name="Bhambi M."/>
            <person name="Chauhan N."/>
        </authorList>
    </citation>
    <scope>NUCLEOTIDE SEQUENCE [LARGE SCALE GENOMIC DNA]</scope>
    <source>
        <strain evidence="11 12">HM6</strain>
    </source>
</reference>
<feature type="domain" description="HAMP" evidence="10">
    <location>
        <begin position="214"/>
        <end position="267"/>
    </location>
</feature>
<comment type="caution">
    <text evidence="11">The sequence shown here is derived from an EMBL/GenBank/DDBJ whole genome shotgun (WGS) entry which is preliminary data.</text>
</comment>
<keyword evidence="4 6" id="KW-0807">Transducer</keyword>
<evidence type="ECO:0000256" key="2">
    <source>
        <dbReference type="ARBA" id="ARBA00022475"/>
    </source>
</evidence>
<dbReference type="EMBL" id="LGTK01000004">
    <property type="protein sequence ID" value="KPH78207.1"/>
    <property type="molecule type" value="Genomic_DNA"/>
</dbReference>
<evidence type="ECO:0000259" key="9">
    <source>
        <dbReference type="PROSITE" id="PS50111"/>
    </source>
</evidence>
<feature type="domain" description="Methyl-accepting transducer" evidence="9">
    <location>
        <begin position="286"/>
        <end position="543"/>
    </location>
</feature>
<keyword evidence="8" id="KW-0812">Transmembrane</keyword>
<evidence type="ECO:0008006" key="13">
    <source>
        <dbReference type="Google" id="ProtNLM"/>
    </source>
</evidence>
<keyword evidence="12" id="KW-1185">Reference proteome</keyword>
<dbReference type="CDD" id="cd06225">
    <property type="entry name" value="HAMP"/>
    <property type="match status" value="1"/>
</dbReference>
<evidence type="ECO:0000256" key="1">
    <source>
        <dbReference type="ARBA" id="ARBA00004236"/>
    </source>
</evidence>
<keyword evidence="7" id="KW-0175">Coiled coil</keyword>
<dbReference type="Proteomes" id="UP000037854">
    <property type="component" value="Unassembled WGS sequence"/>
</dbReference>
<dbReference type="InterPro" id="IPR004089">
    <property type="entry name" value="MCPsignal_dom"/>
</dbReference>
<dbReference type="Gene3D" id="1.10.8.500">
    <property type="entry name" value="HAMP domain in histidine kinase"/>
    <property type="match status" value="1"/>
</dbReference>
<dbReference type="PROSITE" id="PS50885">
    <property type="entry name" value="HAMP"/>
    <property type="match status" value="1"/>
</dbReference>
<accession>A0ABR5MMQ4</accession>
<evidence type="ECO:0000256" key="6">
    <source>
        <dbReference type="PROSITE-ProRule" id="PRU00284"/>
    </source>
</evidence>
<feature type="coiled-coil region" evidence="7">
    <location>
        <begin position="83"/>
        <end position="110"/>
    </location>
</feature>
<evidence type="ECO:0000256" key="4">
    <source>
        <dbReference type="ARBA" id="ARBA00023224"/>
    </source>
</evidence>
<dbReference type="PANTHER" id="PTHR32089:SF112">
    <property type="entry name" value="LYSOZYME-LIKE PROTEIN-RELATED"/>
    <property type="match status" value="1"/>
</dbReference>
<dbReference type="InterPro" id="IPR004090">
    <property type="entry name" value="Chemotax_Me-accpt_rcpt"/>
</dbReference>
<proteinExistence type="inferred from homology"/>
<name>A0ABR5MMQ4_9BACI</name>
<keyword evidence="8" id="KW-1133">Transmembrane helix</keyword>
<evidence type="ECO:0000256" key="7">
    <source>
        <dbReference type="SAM" id="Coils"/>
    </source>
</evidence>
<organism evidence="11 12">
    <name type="scientific">Oceanobacillus caeni</name>
    <dbReference type="NCBI Taxonomy" id="405946"/>
    <lineage>
        <taxon>Bacteria</taxon>
        <taxon>Bacillati</taxon>
        <taxon>Bacillota</taxon>
        <taxon>Bacilli</taxon>
        <taxon>Bacillales</taxon>
        <taxon>Bacillaceae</taxon>
        <taxon>Oceanobacillus</taxon>
    </lineage>
</organism>
<dbReference type="PANTHER" id="PTHR32089">
    <property type="entry name" value="METHYL-ACCEPTING CHEMOTAXIS PROTEIN MCPB"/>
    <property type="match status" value="1"/>
</dbReference>
<dbReference type="PROSITE" id="PS50111">
    <property type="entry name" value="CHEMOTAXIS_TRANSDUC_2"/>
    <property type="match status" value="1"/>
</dbReference>
<sequence>MRKSEKEKNKFFSINKKIVLSFLVIGIVFFSASAIYFTQLKAVEKSNLEIMNRHVTILEHIDEIQIQAKSQIDLLRAFFLSGNADLVAEMEEANQNVQEMINTSRELVNTQDEKDSLRKIEIMNKLFLDAATVAIPYQDSNSQVKLISSLADIPSTMATKMVDESKILAESTNKEIEVAIHDNKEKVQQTFILLIISAVVSLGLLVVIGMSVSRLIVKPIVQVSNMAREIANGNLRGEKIEIKNNDEIGDLSSSFNLMRDNLHQVLYKVEQNAEQLAATSEQLTASTEQTSQASEQISDAIQEIAVGAENQADSTQNATTVVKEMSASMDQASSSMGMVASLTSKTSEKAADGQQVVNYTTRQMDQIQQKVSQTYEIVQVLSEKSNEVGEITTIIAKISEQTNLLALNAAIESARAGEHGKGFAVVAEEVRKLANQSGEATAHIREIIEEIQNETRKVVDSMQEGKESTDQGIKLVNQTGDTFKEITSMVEDVAEQSVHVSNIIEKVNNGSQSMVELVETISTVSDQASANSQNVAAASEEQTASMEEISASSQMLREMATDLQDLVQTFRF</sequence>
<comment type="similarity">
    <text evidence="5">Belongs to the methyl-accepting chemotaxis (MCP) protein family.</text>
</comment>